<dbReference type="AlphaFoldDB" id="A0A9D9DKL9"/>
<accession>A0A9D9DKL9</accession>
<gene>
    <name evidence="1" type="ORF">IAC61_06290</name>
</gene>
<sequence>MAKKKDLFVSRLKAKFGPDEPIFTFEIAKTFPNISLVRVHQLLNEAEAAGDIRRFQQGIHYIPSEKSSKLDVNRIIAKKYVTDGKEIFGISYGFLGYLPSLFRDPHYREEQVYCNEEGRKMREVAVGTRRFIIRQTRVRIDKSNYLAYAFLEFLCHVRSMTSKSKAEGFAFLSAHPLSKAEVFSLAAYFPARAMKNLLLGDFIDSLS</sequence>
<evidence type="ECO:0000313" key="2">
    <source>
        <dbReference type="Proteomes" id="UP000823634"/>
    </source>
</evidence>
<name>A0A9D9DKL9_9FIRM</name>
<comment type="caution">
    <text evidence="1">The sequence shown here is derived from an EMBL/GenBank/DDBJ whole genome shotgun (WGS) entry which is preliminary data.</text>
</comment>
<proteinExistence type="predicted"/>
<dbReference type="Proteomes" id="UP000823634">
    <property type="component" value="Unassembled WGS sequence"/>
</dbReference>
<dbReference type="EMBL" id="JADINA010000039">
    <property type="protein sequence ID" value="MBO8426899.1"/>
    <property type="molecule type" value="Genomic_DNA"/>
</dbReference>
<protein>
    <submittedName>
        <fullName evidence="1">Uncharacterized protein</fullName>
    </submittedName>
</protein>
<reference evidence="1" key="2">
    <citation type="journal article" date="2021" name="PeerJ">
        <title>Extensive microbial diversity within the chicken gut microbiome revealed by metagenomics and culture.</title>
        <authorList>
            <person name="Gilroy R."/>
            <person name="Ravi A."/>
            <person name="Getino M."/>
            <person name="Pursley I."/>
            <person name="Horton D.L."/>
            <person name="Alikhan N.F."/>
            <person name="Baker D."/>
            <person name="Gharbi K."/>
            <person name="Hall N."/>
            <person name="Watson M."/>
            <person name="Adriaenssens E.M."/>
            <person name="Foster-Nyarko E."/>
            <person name="Jarju S."/>
            <person name="Secka A."/>
            <person name="Antonio M."/>
            <person name="Oren A."/>
            <person name="Chaudhuri R.R."/>
            <person name="La Ragione R."/>
            <person name="Hildebrand F."/>
            <person name="Pallen M.J."/>
        </authorList>
    </citation>
    <scope>NUCLEOTIDE SEQUENCE</scope>
    <source>
        <strain evidence="1">17113</strain>
    </source>
</reference>
<reference evidence="1" key="1">
    <citation type="submission" date="2020-10" db="EMBL/GenBank/DDBJ databases">
        <authorList>
            <person name="Gilroy R."/>
        </authorList>
    </citation>
    <scope>NUCLEOTIDE SEQUENCE</scope>
    <source>
        <strain evidence="1">17113</strain>
    </source>
</reference>
<organism evidence="1 2">
    <name type="scientific">Candidatus Alloenteromonas pullistercoris</name>
    <dbReference type="NCBI Taxonomy" id="2840785"/>
    <lineage>
        <taxon>Bacteria</taxon>
        <taxon>Bacillati</taxon>
        <taxon>Bacillota</taxon>
        <taxon>Bacillota incertae sedis</taxon>
        <taxon>Candidatus Alloenteromonas</taxon>
    </lineage>
</organism>
<evidence type="ECO:0000313" key="1">
    <source>
        <dbReference type="EMBL" id="MBO8426899.1"/>
    </source>
</evidence>